<dbReference type="SUPFAM" id="SSF46689">
    <property type="entry name" value="Homeodomain-like"/>
    <property type="match status" value="1"/>
</dbReference>
<comment type="caution">
    <text evidence="2">The sequence shown here is derived from an EMBL/GenBank/DDBJ whole genome shotgun (WGS) entry which is preliminary data.</text>
</comment>
<organism evidence="2 3">
    <name type="scientific">Anoxynatronum sibiricum</name>
    <dbReference type="NCBI Taxonomy" id="210623"/>
    <lineage>
        <taxon>Bacteria</taxon>
        <taxon>Bacillati</taxon>
        <taxon>Bacillota</taxon>
        <taxon>Clostridia</taxon>
        <taxon>Eubacteriales</taxon>
        <taxon>Clostridiaceae</taxon>
        <taxon>Anoxynatronum</taxon>
    </lineage>
</organism>
<evidence type="ECO:0000256" key="1">
    <source>
        <dbReference type="SAM" id="Coils"/>
    </source>
</evidence>
<keyword evidence="3" id="KW-1185">Reference proteome</keyword>
<dbReference type="Gene3D" id="1.10.10.10">
    <property type="entry name" value="Winged helix-like DNA-binding domain superfamily/Winged helix DNA-binding domain"/>
    <property type="match status" value="1"/>
</dbReference>
<accession>A0ABU9VRV2</accession>
<dbReference type="Proteomes" id="UP001407405">
    <property type="component" value="Unassembled WGS sequence"/>
</dbReference>
<dbReference type="InterPro" id="IPR036388">
    <property type="entry name" value="WH-like_DNA-bd_sf"/>
</dbReference>
<evidence type="ECO:0000313" key="2">
    <source>
        <dbReference type="EMBL" id="MEN1759857.1"/>
    </source>
</evidence>
<evidence type="ECO:0000313" key="3">
    <source>
        <dbReference type="Proteomes" id="UP001407405"/>
    </source>
</evidence>
<keyword evidence="1" id="KW-0175">Coiled coil</keyword>
<dbReference type="InterPro" id="IPR002514">
    <property type="entry name" value="Transposase_8"/>
</dbReference>
<feature type="coiled-coil region" evidence="1">
    <location>
        <begin position="63"/>
        <end position="97"/>
    </location>
</feature>
<dbReference type="InterPro" id="IPR009057">
    <property type="entry name" value="Homeodomain-like_sf"/>
</dbReference>
<sequence>MRQTRQYSDEFKEQIIRECQEVGNVSVVSRRHDISANTIHTWIKKYRECGTVKAMNESSASVEQQALKQLQKVSTENDRLKRLVAEKELELAILRDLRDRVNPK</sequence>
<dbReference type="EMBL" id="JBCITM010000004">
    <property type="protein sequence ID" value="MEN1759857.1"/>
    <property type="molecule type" value="Genomic_DNA"/>
</dbReference>
<dbReference type="Pfam" id="PF01527">
    <property type="entry name" value="HTH_Tnp_1"/>
    <property type="match status" value="1"/>
</dbReference>
<reference evidence="2 3" key="1">
    <citation type="submission" date="2024-04" db="EMBL/GenBank/DDBJ databases">
        <title>Genome sequencing and metabolic network reconstruction of aminoacids and betaine degradation by Anoxynatronum sibiricum.</title>
        <authorList>
            <person name="Detkova E.N."/>
            <person name="Boltjanskaja Y.V."/>
            <person name="Mardanov A.V."/>
            <person name="Kevbrin V."/>
        </authorList>
    </citation>
    <scope>NUCLEOTIDE SEQUENCE [LARGE SCALE GENOMIC DNA]</scope>
    <source>
        <strain evidence="2 3">Z-7981</strain>
    </source>
</reference>
<dbReference type="RefSeq" id="WP_343185187.1">
    <property type="nucleotide sequence ID" value="NZ_JBCITM010000004.1"/>
</dbReference>
<proteinExistence type="predicted"/>
<name>A0ABU9VRV2_9CLOT</name>
<protein>
    <submittedName>
        <fullName evidence="2">Transposase</fullName>
    </submittedName>
</protein>
<gene>
    <name evidence="2" type="ORF">AAIG11_05210</name>
</gene>